<dbReference type="InterPro" id="IPR032466">
    <property type="entry name" value="Metal_Hydrolase"/>
</dbReference>
<evidence type="ECO:0000256" key="4">
    <source>
        <dbReference type="ARBA" id="ARBA00022801"/>
    </source>
</evidence>
<dbReference type="GO" id="GO:0016787">
    <property type="term" value="F:hydrolase activity"/>
    <property type="evidence" value="ECO:0007669"/>
    <property type="project" value="UniProtKB-KW"/>
</dbReference>
<dbReference type="PANTHER" id="PTHR43114:SF6">
    <property type="entry name" value="ADENINE DEAMINASE"/>
    <property type="match status" value="1"/>
</dbReference>
<evidence type="ECO:0000256" key="3">
    <source>
        <dbReference type="ARBA" id="ARBA00022723"/>
    </source>
</evidence>
<evidence type="ECO:0000256" key="5">
    <source>
        <dbReference type="ARBA" id="ARBA00022833"/>
    </source>
</evidence>
<dbReference type="InterPro" id="IPR006330">
    <property type="entry name" value="Ado/ade_deaminase"/>
</dbReference>
<sequence>MNLDQYLRRLPKVDLHFHLAGTLQPRTLFDLARKNGVDLPTWDAEKIYDFQDFYDFLDVLERIAGCIKDKGDFARVSYEALRDAAVAGNLRYAELFFNPQYHYPQGISYTTMVDGYIEGLEAAEKEFGVVGRLIPSINRELGSGSALDMVRDVVNHPRERVIGIGMDCAEYKGKPHLFVEAYAMARKAGLRCTAHVCEDNQTLEQAPPSHVTDCLDLLGCDRLDHGYNMLADPAVVRRCRDCGIACTVGSHTCIASRMKKRWDSIGKMREAGLNLTIATDDPPMFKTDIGQSYVTAQERLGLSATEAAALALAGIEATWLSDGEKRDMRRSFDAEISALTQKLQVEPIPI</sequence>
<evidence type="ECO:0000313" key="7">
    <source>
        <dbReference type="EMBL" id="MET3790815.1"/>
    </source>
</evidence>
<comment type="caution">
    <text evidence="7">The sequence shown here is derived from an EMBL/GenBank/DDBJ whole genome shotgun (WGS) entry which is preliminary data.</text>
</comment>
<dbReference type="Gene3D" id="3.20.20.140">
    <property type="entry name" value="Metal-dependent hydrolases"/>
    <property type="match status" value="1"/>
</dbReference>
<keyword evidence="5" id="KW-0862">Zinc</keyword>
<evidence type="ECO:0000256" key="2">
    <source>
        <dbReference type="ARBA" id="ARBA00006676"/>
    </source>
</evidence>
<name>A0ABV2MVJ8_9HYPH</name>
<dbReference type="EC" id="3.5.4.4" evidence="7"/>
<dbReference type="PANTHER" id="PTHR43114">
    <property type="entry name" value="ADENINE DEAMINASE"/>
    <property type="match status" value="1"/>
</dbReference>
<reference evidence="7 8" key="1">
    <citation type="submission" date="2024-06" db="EMBL/GenBank/DDBJ databases">
        <title>Genomic Encyclopedia of Type Strains, Phase IV (KMG-IV): sequencing the most valuable type-strain genomes for metagenomic binning, comparative biology and taxonomic classification.</title>
        <authorList>
            <person name="Goeker M."/>
        </authorList>
    </citation>
    <scope>NUCLEOTIDE SEQUENCE [LARGE SCALE GENOMIC DNA]</scope>
    <source>
        <strain evidence="7 8">DSM 27865</strain>
    </source>
</reference>
<evidence type="ECO:0000256" key="1">
    <source>
        <dbReference type="ARBA" id="ARBA00001947"/>
    </source>
</evidence>
<comment type="similarity">
    <text evidence="2">Belongs to the metallo-dependent hydrolases superfamily. Adenosine and AMP deaminases family.</text>
</comment>
<dbReference type="SUPFAM" id="SSF51556">
    <property type="entry name" value="Metallo-dependent hydrolases"/>
    <property type="match status" value="1"/>
</dbReference>
<evidence type="ECO:0000259" key="6">
    <source>
        <dbReference type="Pfam" id="PF00962"/>
    </source>
</evidence>
<dbReference type="RefSeq" id="WP_354193013.1">
    <property type="nucleotide sequence ID" value="NZ_JBEPML010000002.1"/>
</dbReference>
<proteinExistence type="inferred from homology"/>
<dbReference type="Proteomes" id="UP001549076">
    <property type="component" value="Unassembled WGS sequence"/>
</dbReference>
<keyword evidence="3" id="KW-0479">Metal-binding</keyword>
<feature type="domain" description="Adenosine deaminase" evidence="6">
    <location>
        <begin position="11"/>
        <end position="331"/>
    </location>
</feature>
<gene>
    <name evidence="7" type="ORF">ABID37_001006</name>
</gene>
<accession>A0ABV2MVJ8</accession>
<dbReference type="NCBIfam" id="TIGR01430">
    <property type="entry name" value="aden_deam"/>
    <property type="match status" value="1"/>
</dbReference>
<keyword evidence="8" id="KW-1185">Reference proteome</keyword>
<keyword evidence="4 7" id="KW-0378">Hydrolase</keyword>
<dbReference type="Pfam" id="PF00962">
    <property type="entry name" value="A_deaminase"/>
    <property type="match status" value="1"/>
</dbReference>
<dbReference type="EMBL" id="JBEPML010000002">
    <property type="protein sequence ID" value="MET3790815.1"/>
    <property type="molecule type" value="Genomic_DNA"/>
</dbReference>
<protein>
    <submittedName>
        <fullName evidence="7">Adenosine deaminase</fullName>
        <ecNumber evidence="7">3.5.4.4</ecNumber>
    </submittedName>
</protein>
<dbReference type="InterPro" id="IPR001365">
    <property type="entry name" value="A_deaminase_dom"/>
</dbReference>
<evidence type="ECO:0000313" key="8">
    <source>
        <dbReference type="Proteomes" id="UP001549076"/>
    </source>
</evidence>
<comment type="cofactor">
    <cofactor evidence="1">
        <name>Zn(2+)</name>
        <dbReference type="ChEBI" id="CHEBI:29105"/>
    </cofactor>
</comment>
<organism evidence="7 8">
    <name type="scientific">Aquamicrobium terrae</name>
    <dbReference type="NCBI Taxonomy" id="1324945"/>
    <lineage>
        <taxon>Bacteria</taxon>
        <taxon>Pseudomonadati</taxon>
        <taxon>Pseudomonadota</taxon>
        <taxon>Alphaproteobacteria</taxon>
        <taxon>Hyphomicrobiales</taxon>
        <taxon>Phyllobacteriaceae</taxon>
        <taxon>Aquamicrobium</taxon>
    </lineage>
</organism>